<evidence type="ECO:0000313" key="1">
    <source>
        <dbReference type="EMBL" id="SEB23911.1"/>
    </source>
</evidence>
<dbReference type="EMBL" id="FNRQ01000012">
    <property type="protein sequence ID" value="SEB23911.1"/>
    <property type="molecule type" value="Genomic_DNA"/>
</dbReference>
<dbReference type="AlphaFoldDB" id="A0A1H4HQG8"/>
<keyword evidence="2" id="KW-1185">Reference proteome</keyword>
<gene>
    <name evidence="1" type="ORF">SAMN05192564_11299</name>
</gene>
<organism evidence="1 2">
    <name type="scientific">Paraburkholderia sartisoli</name>
    <dbReference type="NCBI Taxonomy" id="83784"/>
    <lineage>
        <taxon>Bacteria</taxon>
        <taxon>Pseudomonadati</taxon>
        <taxon>Pseudomonadota</taxon>
        <taxon>Betaproteobacteria</taxon>
        <taxon>Burkholderiales</taxon>
        <taxon>Burkholderiaceae</taxon>
        <taxon>Paraburkholderia</taxon>
    </lineage>
</organism>
<reference evidence="2" key="1">
    <citation type="submission" date="2016-10" db="EMBL/GenBank/DDBJ databases">
        <authorList>
            <person name="Varghese N."/>
            <person name="Submissions S."/>
        </authorList>
    </citation>
    <scope>NUCLEOTIDE SEQUENCE [LARGE SCALE GENOMIC DNA]</scope>
    <source>
        <strain evidence="2">LMG 24000</strain>
    </source>
</reference>
<evidence type="ECO:0000313" key="2">
    <source>
        <dbReference type="Proteomes" id="UP000198638"/>
    </source>
</evidence>
<protein>
    <submittedName>
        <fullName evidence="1">Uncharacterized protein</fullName>
    </submittedName>
</protein>
<sequence>MVLATISPTERCNVNDALLPVGSTYWVRLSQRYLGRAG</sequence>
<proteinExistence type="predicted"/>
<accession>A0A1H4HQG8</accession>
<dbReference type="Proteomes" id="UP000198638">
    <property type="component" value="Unassembled WGS sequence"/>
</dbReference>
<name>A0A1H4HQG8_9BURK</name>